<dbReference type="CDD" id="cd00077">
    <property type="entry name" value="HDc"/>
    <property type="match status" value="1"/>
</dbReference>
<dbReference type="InterPro" id="IPR037522">
    <property type="entry name" value="HD_GYP_dom"/>
</dbReference>
<evidence type="ECO:0000313" key="3">
    <source>
        <dbReference type="EMBL" id="HEF27211.1"/>
    </source>
</evidence>
<dbReference type="Gene3D" id="1.10.3210.10">
    <property type="entry name" value="Hypothetical protein af1432"/>
    <property type="match status" value="1"/>
</dbReference>
<accession>A0A7C2AK62</accession>
<feature type="domain" description="HD-GYP" evidence="2">
    <location>
        <begin position="130"/>
        <end position="327"/>
    </location>
</feature>
<gene>
    <name evidence="3" type="ORF">ENP23_15700</name>
</gene>
<dbReference type="NCBIfam" id="TIGR00277">
    <property type="entry name" value="HDIG"/>
    <property type="match status" value="1"/>
</dbReference>
<evidence type="ECO:0000256" key="1">
    <source>
        <dbReference type="SAM" id="MobiDB-lite"/>
    </source>
</evidence>
<protein>
    <submittedName>
        <fullName evidence="3">HD-GYP domain-containing protein</fullName>
    </submittedName>
</protein>
<dbReference type="SUPFAM" id="SSF109604">
    <property type="entry name" value="HD-domain/PDEase-like"/>
    <property type="match status" value="1"/>
</dbReference>
<dbReference type="AlphaFoldDB" id="A0A7C2AK62"/>
<dbReference type="SMART" id="SM00471">
    <property type="entry name" value="HDc"/>
    <property type="match status" value="1"/>
</dbReference>
<feature type="region of interest" description="Disordered" evidence="1">
    <location>
        <begin position="57"/>
        <end position="82"/>
    </location>
</feature>
<dbReference type="InterPro" id="IPR021812">
    <property type="entry name" value="DUF3391"/>
</dbReference>
<sequence>MLRKISVSELTLGMYIHEFCRPRINDPFWTTHVERELIDDAVLRHIQGSTREVWIDTRLGKSPADSTPAEQTSRECPDPAETAPCSLEQELAGARLICGRAKALVMTMFSDARMGRAMNTEDVDLLVEEISTSVMRHPHALISLSRLKTTDEYTYMHSVAVCALMVALARQMDLDEDQVREAGVAGLMHDVGKMMIDPAILNKPDRLTYEEYEVMKHHPQAGLEILQGCERVTRLVMDVCLHHHEKVDGSGYPHGLKDEEISLLAKMGAICDVYDAVTSDRPYKKGWDAAHSVREMASWKGHFDATVFQHFVKTVGIYPVGALVRLKSERLGVVVEQDEKSLLHPKVKVFLSTRTRMPFEPHVINLASPSVQDGILKFELAEDWGPLDVASMWAGQPAALTYCRADRRY</sequence>
<comment type="caution">
    <text evidence="3">The sequence shown here is derived from an EMBL/GenBank/DDBJ whole genome shotgun (WGS) entry which is preliminary data.</text>
</comment>
<dbReference type="PANTHER" id="PTHR43155">
    <property type="entry name" value="CYCLIC DI-GMP PHOSPHODIESTERASE PA4108-RELATED"/>
    <property type="match status" value="1"/>
</dbReference>
<dbReference type="InterPro" id="IPR003607">
    <property type="entry name" value="HD/PDEase_dom"/>
</dbReference>
<dbReference type="InterPro" id="IPR006675">
    <property type="entry name" value="HDIG_dom"/>
</dbReference>
<organism evidence="3">
    <name type="scientific">Pseudomonas graminis</name>
    <dbReference type="NCBI Taxonomy" id="158627"/>
    <lineage>
        <taxon>Bacteria</taxon>
        <taxon>Pseudomonadati</taxon>
        <taxon>Pseudomonadota</taxon>
        <taxon>Gammaproteobacteria</taxon>
        <taxon>Pseudomonadales</taxon>
        <taxon>Pseudomonadaceae</taxon>
        <taxon>Pseudomonas</taxon>
    </lineage>
</organism>
<dbReference type="Pfam" id="PF13487">
    <property type="entry name" value="HD_5"/>
    <property type="match status" value="1"/>
</dbReference>
<dbReference type="Pfam" id="PF11871">
    <property type="entry name" value="DUF3391"/>
    <property type="match status" value="1"/>
</dbReference>
<dbReference type="EMBL" id="DSIN01000027">
    <property type="protein sequence ID" value="HEF27211.1"/>
    <property type="molecule type" value="Genomic_DNA"/>
</dbReference>
<dbReference type="PANTHER" id="PTHR43155:SF2">
    <property type="entry name" value="CYCLIC DI-GMP PHOSPHODIESTERASE PA4108"/>
    <property type="match status" value="1"/>
</dbReference>
<evidence type="ECO:0000259" key="2">
    <source>
        <dbReference type="PROSITE" id="PS51832"/>
    </source>
</evidence>
<name>A0A7C2AK62_9PSED</name>
<dbReference type="PROSITE" id="PS51832">
    <property type="entry name" value="HD_GYP"/>
    <property type="match status" value="1"/>
</dbReference>
<dbReference type="GO" id="GO:0008081">
    <property type="term" value="F:phosphoric diester hydrolase activity"/>
    <property type="evidence" value="ECO:0007669"/>
    <property type="project" value="UniProtKB-ARBA"/>
</dbReference>
<proteinExistence type="predicted"/>
<reference evidence="3" key="1">
    <citation type="journal article" date="2020" name="mSystems">
        <title>Genome- and Community-Level Interaction Insights into Carbon Utilization and Element Cycling Functions of Hydrothermarchaeota in Hydrothermal Sediment.</title>
        <authorList>
            <person name="Zhou Z."/>
            <person name="Liu Y."/>
            <person name="Xu W."/>
            <person name="Pan J."/>
            <person name="Luo Z.H."/>
            <person name="Li M."/>
        </authorList>
    </citation>
    <scope>NUCLEOTIDE SEQUENCE [LARGE SCALE GENOMIC DNA]</scope>
    <source>
        <strain evidence="3">SpSt-200</strain>
    </source>
</reference>